<evidence type="ECO:0000313" key="3">
    <source>
        <dbReference type="Proteomes" id="UP000656723"/>
    </source>
</evidence>
<name>A0A8I0MMI3_CITAM</name>
<keyword evidence="1" id="KW-1133">Transmembrane helix</keyword>
<proteinExistence type="predicted"/>
<comment type="caution">
    <text evidence="2">The sequence shown here is derived from an EMBL/GenBank/DDBJ whole genome shotgun (WGS) entry which is preliminary data.</text>
</comment>
<feature type="transmembrane region" description="Helical" evidence="1">
    <location>
        <begin position="96"/>
        <end position="120"/>
    </location>
</feature>
<protein>
    <submittedName>
        <fullName evidence="2">Uncharacterized protein</fullName>
    </submittedName>
</protein>
<dbReference type="PANTHER" id="PTHR37290:SF2">
    <property type="entry name" value="INNER MEMBRANE PROTEIN YIAB"/>
    <property type="match status" value="1"/>
</dbReference>
<dbReference type="InterPro" id="IPR038972">
    <property type="entry name" value="YiaA-like"/>
</dbReference>
<accession>A0A8I0MMI3</accession>
<dbReference type="AlphaFoldDB" id="A0A8I0MMI3"/>
<dbReference type="PANTHER" id="PTHR37290">
    <property type="entry name" value="INNER MEMBRANE PROTEIN YIAA-RELATED"/>
    <property type="match status" value="1"/>
</dbReference>
<evidence type="ECO:0000256" key="1">
    <source>
        <dbReference type="SAM" id="Phobius"/>
    </source>
</evidence>
<gene>
    <name evidence="2" type="ORF">FOT72_16445</name>
</gene>
<dbReference type="NCBIfam" id="NF008492">
    <property type="entry name" value="PRK11403.1"/>
    <property type="match status" value="1"/>
</dbReference>
<dbReference type="Proteomes" id="UP000656723">
    <property type="component" value="Unassembled WGS sequence"/>
</dbReference>
<dbReference type="GO" id="GO:0005886">
    <property type="term" value="C:plasma membrane"/>
    <property type="evidence" value="ECO:0007669"/>
    <property type="project" value="TreeGrafter"/>
</dbReference>
<sequence length="148" mass="16215">MYGFILKFHFLLIFQCCLSWCVPNLHPLDKEIPVKSSTLISWLLLISGTSTYVIGLGLACPSLSGKGYFLSVLTTAIFVTYAYLREEKRGLLDDGFATVCQMVALITLGLFLVGILNAPLSLSGRGLYPVAFFVGLLGFVRLFRASGH</sequence>
<organism evidence="2 3">
    <name type="scientific">Citrobacter amalonaticus</name>
    <dbReference type="NCBI Taxonomy" id="35703"/>
    <lineage>
        <taxon>Bacteria</taxon>
        <taxon>Pseudomonadati</taxon>
        <taxon>Pseudomonadota</taxon>
        <taxon>Gammaproteobacteria</taxon>
        <taxon>Enterobacterales</taxon>
        <taxon>Enterobacteriaceae</taxon>
        <taxon>Citrobacter</taxon>
    </lineage>
</organism>
<reference evidence="2" key="1">
    <citation type="submission" date="2019-07" db="EMBL/GenBank/DDBJ databases">
        <title>KPC-2 carbapenem resistent Enterobacterales isolates from Germany.</title>
        <authorList>
            <person name="Yao Y."/>
            <person name="Falgenhauer L."/>
            <person name="Imirzalioglu C."/>
            <person name="Chakraborty T."/>
        </authorList>
    </citation>
    <scope>NUCLEOTIDE SEQUENCE</scope>
    <source>
        <strain evidence="2">CA13304</strain>
    </source>
</reference>
<dbReference type="GO" id="GO:0006974">
    <property type="term" value="P:DNA damage response"/>
    <property type="evidence" value="ECO:0007669"/>
    <property type="project" value="TreeGrafter"/>
</dbReference>
<evidence type="ECO:0000313" key="2">
    <source>
        <dbReference type="EMBL" id="MBE0129574.1"/>
    </source>
</evidence>
<keyword evidence="1" id="KW-0812">Transmembrane</keyword>
<feature type="transmembrane region" description="Helical" evidence="1">
    <location>
        <begin position="65"/>
        <end position="84"/>
    </location>
</feature>
<feature type="transmembrane region" description="Helical" evidence="1">
    <location>
        <begin position="126"/>
        <end position="143"/>
    </location>
</feature>
<feature type="transmembrane region" description="Helical" evidence="1">
    <location>
        <begin position="38"/>
        <end position="59"/>
    </location>
</feature>
<keyword evidence="1" id="KW-0472">Membrane</keyword>
<dbReference type="EMBL" id="VKME01000015">
    <property type="protein sequence ID" value="MBE0129574.1"/>
    <property type="molecule type" value="Genomic_DNA"/>
</dbReference>